<dbReference type="GO" id="GO:0008999">
    <property type="term" value="F:protein-N-terminal-alanine acetyltransferase activity"/>
    <property type="evidence" value="ECO:0007669"/>
    <property type="project" value="TreeGrafter"/>
</dbReference>
<proteinExistence type="inferred from homology"/>
<dbReference type="Proteomes" id="UP000613011">
    <property type="component" value="Unassembled WGS sequence"/>
</dbReference>
<dbReference type="InterPro" id="IPR000182">
    <property type="entry name" value="GNAT_dom"/>
</dbReference>
<name>A0A936ZHM5_9BURK</name>
<dbReference type="Gene3D" id="3.40.630.30">
    <property type="match status" value="1"/>
</dbReference>
<organism evidence="5 6">
    <name type="scientific">Ramlibacter aurantiacus</name>
    <dbReference type="NCBI Taxonomy" id="2801330"/>
    <lineage>
        <taxon>Bacteria</taxon>
        <taxon>Pseudomonadati</taxon>
        <taxon>Pseudomonadota</taxon>
        <taxon>Betaproteobacteria</taxon>
        <taxon>Burkholderiales</taxon>
        <taxon>Comamonadaceae</taxon>
        <taxon>Ramlibacter</taxon>
    </lineage>
</organism>
<dbReference type="PROSITE" id="PS51186">
    <property type="entry name" value="GNAT"/>
    <property type="match status" value="1"/>
</dbReference>
<accession>A0A936ZHM5</accession>
<feature type="domain" description="N-acetyltransferase" evidence="4">
    <location>
        <begin position="35"/>
        <end position="183"/>
    </location>
</feature>
<keyword evidence="2" id="KW-0012">Acyltransferase</keyword>
<dbReference type="InterPro" id="IPR051531">
    <property type="entry name" value="N-acetyltransferase"/>
</dbReference>
<evidence type="ECO:0000259" key="4">
    <source>
        <dbReference type="PROSITE" id="PS51186"/>
    </source>
</evidence>
<gene>
    <name evidence="5" type="ORF">JI739_11950</name>
</gene>
<comment type="caution">
    <text evidence="5">The sequence shown here is derived from an EMBL/GenBank/DDBJ whole genome shotgun (WGS) entry which is preliminary data.</text>
</comment>
<dbReference type="GO" id="GO:0005737">
    <property type="term" value="C:cytoplasm"/>
    <property type="evidence" value="ECO:0007669"/>
    <property type="project" value="TreeGrafter"/>
</dbReference>
<evidence type="ECO:0000313" key="5">
    <source>
        <dbReference type="EMBL" id="MBL0421062.1"/>
    </source>
</evidence>
<dbReference type="RefSeq" id="WP_201684146.1">
    <property type="nucleotide sequence ID" value="NZ_JAEQNA010000004.1"/>
</dbReference>
<sequence length="192" mass="22001">MIHRSRSANGKPELWLENDHWWLYAVHPEFAALYARFHQRNRQHLHMAMTQVPELETTEHWVAELPERASTMEAGQAVHLVGFAKSDDSGEIGCLNSYWSIEHGDFQACTISFMLDASLEGRGLMHAAAAAAVREVMSRYHLHRVMATHLPENLRSAKLLRRLGFVVEGYARDFVILNGKWRDNVLLSLLKE</sequence>
<dbReference type="PANTHER" id="PTHR43792">
    <property type="entry name" value="GNAT FAMILY, PUTATIVE (AFU_ORTHOLOGUE AFUA_3G00765)-RELATED-RELATED"/>
    <property type="match status" value="1"/>
</dbReference>
<dbReference type="SUPFAM" id="SSF55729">
    <property type="entry name" value="Acyl-CoA N-acyltransferases (Nat)"/>
    <property type="match status" value="1"/>
</dbReference>
<protein>
    <submittedName>
        <fullName evidence="5">GNAT family N-acetyltransferase</fullName>
    </submittedName>
</protein>
<keyword evidence="1" id="KW-0808">Transferase</keyword>
<dbReference type="PANTHER" id="PTHR43792:SF8">
    <property type="entry name" value="[RIBOSOMAL PROTEIN US5]-ALANINE N-ACETYLTRANSFERASE"/>
    <property type="match status" value="1"/>
</dbReference>
<evidence type="ECO:0000256" key="3">
    <source>
        <dbReference type="ARBA" id="ARBA00038502"/>
    </source>
</evidence>
<dbReference type="Pfam" id="PF13302">
    <property type="entry name" value="Acetyltransf_3"/>
    <property type="match status" value="1"/>
</dbReference>
<evidence type="ECO:0000256" key="1">
    <source>
        <dbReference type="ARBA" id="ARBA00022679"/>
    </source>
</evidence>
<evidence type="ECO:0000313" key="6">
    <source>
        <dbReference type="Proteomes" id="UP000613011"/>
    </source>
</evidence>
<dbReference type="AlphaFoldDB" id="A0A936ZHM5"/>
<reference evidence="5" key="1">
    <citation type="submission" date="2021-01" db="EMBL/GenBank/DDBJ databases">
        <title>Ramlibacter sp. strain AW1 16S ribosomal RNA gene Genome sequencing and assembly.</title>
        <authorList>
            <person name="Kang M."/>
        </authorList>
    </citation>
    <scope>NUCLEOTIDE SEQUENCE</scope>
    <source>
        <strain evidence="5">AW1</strain>
    </source>
</reference>
<evidence type="ECO:0000256" key="2">
    <source>
        <dbReference type="ARBA" id="ARBA00023315"/>
    </source>
</evidence>
<dbReference type="EMBL" id="JAEQNA010000004">
    <property type="protein sequence ID" value="MBL0421062.1"/>
    <property type="molecule type" value="Genomic_DNA"/>
</dbReference>
<comment type="similarity">
    <text evidence="3">Belongs to the acetyltransferase family. RimJ subfamily.</text>
</comment>
<dbReference type="InterPro" id="IPR016181">
    <property type="entry name" value="Acyl_CoA_acyltransferase"/>
</dbReference>
<keyword evidence="6" id="KW-1185">Reference proteome</keyword>